<sequence length="233" mass="25867">MQGAKSSQKTNLDASLVKCDEELDILYESNYTSQHLTLEALLPLVNTTTPYLHSLNYAEIMSLPSLTLRRTSSITSNTLPINSTLTHQIRHATLLKRPIRPYTFTQLVTLSDGSTYLTRSTSPAPIYRSTKDTRNHPLWQPSLDSLRNVENDEAGRLSAFRERFGRGWDGEVEKADGEEKLAKDAESAKVDEGVESKKGDSMDSLMDLISGGAQRDSASMKGTVRTKSGKEKK</sequence>
<evidence type="ECO:0000313" key="3">
    <source>
        <dbReference type="EMBL" id="THV55077.1"/>
    </source>
</evidence>
<dbReference type="Pfam" id="PF21492">
    <property type="entry name" value="bL31_N"/>
    <property type="match status" value="1"/>
</dbReference>
<dbReference type="GO" id="GO:0032543">
    <property type="term" value="P:mitochondrial translation"/>
    <property type="evidence" value="ECO:0007669"/>
    <property type="project" value="InterPro"/>
</dbReference>
<dbReference type="PANTHER" id="PTHR28174">
    <property type="entry name" value="54S RIBOSOMAL PROTEIN L36, MITOCHONDRIAL"/>
    <property type="match status" value="1"/>
</dbReference>
<comment type="caution">
    <text evidence="3">The sequence shown here is derived from an EMBL/GenBank/DDBJ whole genome shotgun (WGS) entry which is preliminary data.</text>
</comment>
<accession>A0A4S8RAB8</accession>
<feature type="domain" description="Ribosomal protein bL31m N-terminal" evidence="2">
    <location>
        <begin position="97"/>
        <end position="142"/>
    </location>
</feature>
<protein>
    <recommendedName>
        <fullName evidence="2">Ribosomal protein bL31m N-terminal domain-containing protein</fullName>
    </recommendedName>
</protein>
<keyword evidence="4" id="KW-1185">Reference proteome</keyword>
<evidence type="ECO:0000313" key="4">
    <source>
        <dbReference type="Proteomes" id="UP000308671"/>
    </source>
</evidence>
<dbReference type="InterPro" id="IPR048874">
    <property type="entry name" value="Ribosomal_bL31m_N"/>
</dbReference>
<gene>
    <name evidence="3" type="ORF">BGAL_0014g00070</name>
</gene>
<evidence type="ECO:0000259" key="2">
    <source>
        <dbReference type="Pfam" id="PF21492"/>
    </source>
</evidence>
<dbReference type="InterPro" id="IPR034600">
    <property type="entry name" value="Ribosomal_bL31m"/>
</dbReference>
<dbReference type="PANTHER" id="PTHR28174:SF1">
    <property type="entry name" value="LARGE RIBOSOMAL SUBUNIT PROTEIN BL31M"/>
    <property type="match status" value="1"/>
</dbReference>
<dbReference type="Gene3D" id="6.20.130.10">
    <property type="match status" value="1"/>
</dbReference>
<dbReference type="OrthoDB" id="5587740at2759"/>
<proteinExistence type="predicted"/>
<dbReference type="GO" id="GO:0003735">
    <property type="term" value="F:structural constituent of ribosome"/>
    <property type="evidence" value="ECO:0007669"/>
    <property type="project" value="InterPro"/>
</dbReference>
<dbReference type="AlphaFoldDB" id="A0A4S8RAB8"/>
<dbReference type="GO" id="GO:0005762">
    <property type="term" value="C:mitochondrial large ribosomal subunit"/>
    <property type="evidence" value="ECO:0007669"/>
    <property type="project" value="InterPro"/>
</dbReference>
<feature type="region of interest" description="Disordered" evidence="1">
    <location>
        <begin position="174"/>
        <end position="233"/>
    </location>
</feature>
<dbReference type="Proteomes" id="UP000308671">
    <property type="component" value="Unassembled WGS sequence"/>
</dbReference>
<organism evidence="3 4">
    <name type="scientific">Botrytis galanthina</name>
    <dbReference type="NCBI Taxonomy" id="278940"/>
    <lineage>
        <taxon>Eukaryota</taxon>
        <taxon>Fungi</taxon>
        <taxon>Dikarya</taxon>
        <taxon>Ascomycota</taxon>
        <taxon>Pezizomycotina</taxon>
        <taxon>Leotiomycetes</taxon>
        <taxon>Helotiales</taxon>
        <taxon>Sclerotiniaceae</taxon>
        <taxon>Botrytis</taxon>
    </lineage>
</organism>
<dbReference type="EMBL" id="PQXL01000014">
    <property type="protein sequence ID" value="THV55077.1"/>
    <property type="molecule type" value="Genomic_DNA"/>
</dbReference>
<evidence type="ECO:0000256" key="1">
    <source>
        <dbReference type="SAM" id="MobiDB-lite"/>
    </source>
</evidence>
<name>A0A4S8RAB8_9HELO</name>
<reference evidence="3 4" key="1">
    <citation type="submission" date="2017-12" db="EMBL/GenBank/DDBJ databases">
        <title>Comparative genomics of Botrytis spp.</title>
        <authorList>
            <person name="Valero-Jimenez C.A."/>
            <person name="Tapia P."/>
            <person name="Veloso J."/>
            <person name="Silva-Moreno E."/>
            <person name="Staats M."/>
            <person name="Valdes J.H."/>
            <person name="Van Kan J.A.L."/>
        </authorList>
    </citation>
    <scope>NUCLEOTIDE SEQUENCE [LARGE SCALE GENOMIC DNA]</scope>
    <source>
        <strain evidence="3 4">MUCL435</strain>
    </source>
</reference>
<feature type="compositionally biased region" description="Basic and acidic residues" evidence="1">
    <location>
        <begin position="174"/>
        <end position="201"/>
    </location>
</feature>